<keyword evidence="3" id="KW-1185">Reference proteome</keyword>
<dbReference type="EMBL" id="QKYT01000092">
    <property type="protein sequence ID" value="RIA94017.1"/>
    <property type="molecule type" value="Genomic_DNA"/>
</dbReference>
<name>A0A397TCJ2_9GLOM</name>
<evidence type="ECO:0000313" key="3">
    <source>
        <dbReference type="Proteomes" id="UP000265703"/>
    </source>
</evidence>
<evidence type="ECO:0000256" key="1">
    <source>
        <dbReference type="SAM" id="MobiDB-lite"/>
    </source>
</evidence>
<reference evidence="2 3" key="1">
    <citation type="submission" date="2018-06" db="EMBL/GenBank/DDBJ databases">
        <title>Comparative genomics reveals the genomic features of Rhizophagus irregularis, R. cerebriforme, R. diaphanum and Gigaspora rosea, and their symbiotic lifestyle signature.</title>
        <authorList>
            <person name="Morin E."/>
            <person name="San Clemente H."/>
            <person name="Chen E.C.H."/>
            <person name="De La Providencia I."/>
            <person name="Hainaut M."/>
            <person name="Kuo A."/>
            <person name="Kohler A."/>
            <person name="Murat C."/>
            <person name="Tang N."/>
            <person name="Roy S."/>
            <person name="Loubradou J."/>
            <person name="Henrissat B."/>
            <person name="Grigoriev I.V."/>
            <person name="Corradi N."/>
            <person name="Roux C."/>
            <person name="Martin F.M."/>
        </authorList>
    </citation>
    <scope>NUCLEOTIDE SEQUENCE [LARGE SCALE GENOMIC DNA]</scope>
    <source>
        <strain evidence="2 3">DAOM 227022</strain>
    </source>
</reference>
<feature type="region of interest" description="Disordered" evidence="1">
    <location>
        <begin position="111"/>
        <end position="143"/>
    </location>
</feature>
<organism evidence="2 3">
    <name type="scientific">Glomus cerebriforme</name>
    <dbReference type="NCBI Taxonomy" id="658196"/>
    <lineage>
        <taxon>Eukaryota</taxon>
        <taxon>Fungi</taxon>
        <taxon>Fungi incertae sedis</taxon>
        <taxon>Mucoromycota</taxon>
        <taxon>Glomeromycotina</taxon>
        <taxon>Glomeromycetes</taxon>
        <taxon>Glomerales</taxon>
        <taxon>Glomeraceae</taxon>
        <taxon>Glomus</taxon>
    </lineage>
</organism>
<dbReference type="AlphaFoldDB" id="A0A397TCJ2"/>
<dbReference type="OrthoDB" id="2404004at2759"/>
<accession>A0A397TCJ2</accession>
<gene>
    <name evidence="2" type="ORF">C1645_818679</name>
</gene>
<evidence type="ECO:0000313" key="2">
    <source>
        <dbReference type="EMBL" id="RIA94017.1"/>
    </source>
</evidence>
<feature type="compositionally biased region" description="Basic and acidic residues" evidence="1">
    <location>
        <begin position="128"/>
        <end position="143"/>
    </location>
</feature>
<proteinExistence type="predicted"/>
<dbReference type="Proteomes" id="UP000265703">
    <property type="component" value="Unassembled WGS sequence"/>
</dbReference>
<protein>
    <submittedName>
        <fullName evidence="2">Uncharacterized protein</fullName>
    </submittedName>
</protein>
<comment type="caution">
    <text evidence="2">The sequence shown here is derived from an EMBL/GenBank/DDBJ whole genome shotgun (WGS) entry which is preliminary data.</text>
</comment>
<sequence length="143" mass="16640">MDSNNAKFHISLISRRWYKENLQDDEQSIIKSDIITLECCLKNNTNISKQQFIIKLIKKTSYFPNNIKIIILKNENYQSHDVISVADDDKLLFKVDGRIFATQDIQKPLEYVTNGRPPNKRLKSAIETSKRSNKENKNDAKPL</sequence>